<evidence type="ECO:0000313" key="1">
    <source>
        <dbReference type="EMBL" id="KAK9752319.1"/>
    </source>
</evidence>
<evidence type="ECO:0000313" key="2">
    <source>
        <dbReference type="Proteomes" id="UP001458880"/>
    </source>
</evidence>
<protein>
    <submittedName>
        <fullName evidence="1">Uncharacterized protein</fullName>
    </submittedName>
</protein>
<proteinExistence type="predicted"/>
<reference evidence="1 2" key="1">
    <citation type="journal article" date="2024" name="BMC Genomics">
        <title>De novo assembly and annotation of Popillia japonica's genome with initial clues to its potential as an invasive pest.</title>
        <authorList>
            <person name="Cucini C."/>
            <person name="Boschi S."/>
            <person name="Funari R."/>
            <person name="Cardaioli E."/>
            <person name="Iannotti N."/>
            <person name="Marturano G."/>
            <person name="Paoli F."/>
            <person name="Bruttini M."/>
            <person name="Carapelli A."/>
            <person name="Frati F."/>
            <person name="Nardi F."/>
        </authorList>
    </citation>
    <scope>NUCLEOTIDE SEQUENCE [LARGE SCALE GENOMIC DNA]</scope>
    <source>
        <strain evidence="1">DMR45628</strain>
    </source>
</reference>
<gene>
    <name evidence="1" type="ORF">QE152_g4326</name>
</gene>
<dbReference type="EMBL" id="JASPKY010000021">
    <property type="protein sequence ID" value="KAK9752319.1"/>
    <property type="molecule type" value="Genomic_DNA"/>
</dbReference>
<dbReference type="Proteomes" id="UP001458880">
    <property type="component" value="Unassembled WGS sequence"/>
</dbReference>
<sequence length="133" mass="14559">MWWFGFPLDAGVYEDFGELASMNWNDSSAVGQCGGLGSLWMLPCVPQADLPSLIYYSISKRTPAKIRGIYSKRTPAKIRGIYEISSSNSRLPVIKAISSTHPATMDHNGLLRADMIAKQFVAGFHDGTICETG</sequence>
<comment type="caution">
    <text evidence="1">The sequence shown here is derived from an EMBL/GenBank/DDBJ whole genome shotgun (WGS) entry which is preliminary data.</text>
</comment>
<organism evidence="1 2">
    <name type="scientific">Popillia japonica</name>
    <name type="common">Japanese beetle</name>
    <dbReference type="NCBI Taxonomy" id="7064"/>
    <lineage>
        <taxon>Eukaryota</taxon>
        <taxon>Metazoa</taxon>
        <taxon>Ecdysozoa</taxon>
        <taxon>Arthropoda</taxon>
        <taxon>Hexapoda</taxon>
        <taxon>Insecta</taxon>
        <taxon>Pterygota</taxon>
        <taxon>Neoptera</taxon>
        <taxon>Endopterygota</taxon>
        <taxon>Coleoptera</taxon>
        <taxon>Polyphaga</taxon>
        <taxon>Scarabaeiformia</taxon>
        <taxon>Scarabaeidae</taxon>
        <taxon>Rutelinae</taxon>
        <taxon>Popillia</taxon>
    </lineage>
</organism>
<accession>A0AAW1N199</accession>
<dbReference type="AlphaFoldDB" id="A0AAW1N199"/>
<name>A0AAW1N199_POPJA</name>
<keyword evidence="2" id="KW-1185">Reference proteome</keyword>